<dbReference type="AlphaFoldDB" id="A0A9N8DN45"/>
<dbReference type="PANTHER" id="PTHR48065:SF11">
    <property type="entry name" value="OS11G0213300 PROTEIN"/>
    <property type="match status" value="1"/>
</dbReference>
<dbReference type="InterPro" id="IPR001611">
    <property type="entry name" value="Leu-rich_rpt"/>
</dbReference>
<feature type="region of interest" description="Disordered" evidence="3">
    <location>
        <begin position="280"/>
        <end position="329"/>
    </location>
</feature>
<dbReference type="FunFam" id="3.80.10.10:FF:000041">
    <property type="entry name" value="LRR receptor-like serine/threonine-protein kinase ERECTA"/>
    <property type="match status" value="1"/>
</dbReference>
<evidence type="ECO:0000313" key="5">
    <source>
        <dbReference type="EMBL" id="CAB9505672.1"/>
    </source>
</evidence>
<comment type="caution">
    <text evidence="5">The sequence shown here is derived from an EMBL/GenBank/DDBJ whole genome shotgun (WGS) entry which is preliminary data.</text>
</comment>
<evidence type="ECO:0000256" key="2">
    <source>
        <dbReference type="ARBA" id="ARBA00022737"/>
    </source>
</evidence>
<feature type="region of interest" description="Disordered" evidence="3">
    <location>
        <begin position="182"/>
        <end position="208"/>
    </location>
</feature>
<organism evidence="5 6">
    <name type="scientific">Seminavis robusta</name>
    <dbReference type="NCBI Taxonomy" id="568900"/>
    <lineage>
        <taxon>Eukaryota</taxon>
        <taxon>Sar</taxon>
        <taxon>Stramenopiles</taxon>
        <taxon>Ochrophyta</taxon>
        <taxon>Bacillariophyta</taxon>
        <taxon>Bacillariophyceae</taxon>
        <taxon>Bacillariophycidae</taxon>
        <taxon>Naviculales</taxon>
        <taxon>Naviculaceae</taxon>
        <taxon>Seminavis</taxon>
    </lineage>
</organism>
<dbReference type="EMBL" id="CAICTM010000238">
    <property type="protein sequence ID" value="CAB9505672.1"/>
    <property type="molecule type" value="Genomic_DNA"/>
</dbReference>
<keyword evidence="4" id="KW-1133">Transmembrane helix</keyword>
<keyword evidence="6" id="KW-1185">Reference proteome</keyword>
<gene>
    <name evidence="5" type="ORF">SEMRO_239_G095860.1</name>
</gene>
<evidence type="ECO:0000256" key="4">
    <source>
        <dbReference type="SAM" id="Phobius"/>
    </source>
</evidence>
<reference evidence="5" key="1">
    <citation type="submission" date="2020-06" db="EMBL/GenBank/DDBJ databases">
        <authorList>
            <consortium name="Plant Systems Biology data submission"/>
        </authorList>
    </citation>
    <scope>NUCLEOTIDE SEQUENCE</scope>
    <source>
        <strain evidence="5">D6</strain>
    </source>
</reference>
<protein>
    <submittedName>
        <fullName evidence="5">Leucine Rich Repeat</fullName>
    </submittedName>
</protein>
<feature type="transmembrane region" description="Helical" evidence="4">
    <location>
        <begin position="373"/>
        <end position="397"/>
    </location>
</feature>
<dbReference type="InterPro" id="IPR032675">
    <property type="entry name" value="LRR_dom_sf"/>
</dbReference>
<dbReference type="Gene3D" id="3.80.10.10">
    <property type="entry name" value="Ribonuclease Inhibitor"/>
    <property type="match status" value="3"/>
</dbReference>
<dbReference type="OrthoDB" id="195103at2759"/>
<proteinExistence type="predicted"/>
<sequence>MVEAMVDDLEAFVHEEEQQEQDQVLPPAMALARGQSYTVDANQEEQTCVSSVTGMYDLYPPTGNMYPVLTRMDSEGDDGKPGLHSVLFPAAEETDTHVTSTSTAFGSSVGKSELEQTEASILQAAAADGKLGLPAGTSPQILPEKGGKGGLDNSRKGLGQTKESILKANGADIEEGQKASINEPAGESAQSATGKSASVPGNIKEGTPFATNMNEQQLLLVVQQNFESYAGTAKLEGNTGIDTEQRIENPTKTLEDNITSIDSTQPLGLLPSRNITLTAPGRNITPTAPGAFNVGPFTPNEDEDQNPTITEPSPAAPHDNSNQSGLPARNNVGTVAVAGAVAVARPVAENEAPTQIARPDKEFKNKKTRSSTLVISILLGCLLVIGVTVGSICGAGICTGSNADMETQAPTSIRFFVLAEIQDKIVKTFGRDYFPTTNGEVELEPGHPRIQALNWLVFEDPLQLTPDADHLLQRFIMALTYLQTSQNTGWRICEQSMTTETCWMDVRGRGEESTNRWLTGVHECGWAGVYCEDETMNMTSLELENVGLNGPLPMELASLPELKRLRLAGNVLYGTIPISYSSFPSLTSLDLEHNKLSGKIPTDWFGTRLEGALFTNNSLTGTIPTEVGLFDTKYFRFGSNSLSGSIPTELFRPREGKSVSLAFDDNLLTGTLPTEIGRFHGSNAVISYSFGGNPLTGNIPSEISLLGGSLREFLLGGTALNGTLPEELFASCTEIYGFDVSSSDLTGTISTSLEQMTRLRYFDISNNRFHGTIPQQLSALTELRKFHVNGNNLSGSIPHSICALARPQIESFEVAADCLPTEGVHDPLVECSCCTLCCDGESRDYCLEQ</sequence>
<keyword evidence="4" id="KW-0812">Transmembrane</keyword>
<dbReference type="PANTHER" id="PTHR48065">
    <property type="entry name" value="OS10G0469600 PROTEIN"/>
    <property type="match status" value="1"/>
</dbReference>
<dbReference type="SUPFAM" id="SSF52058">
    <property type="entry name" value="L domain-like"/>
    <property type="match status" value="1"/>
</dbReference>
<evidence type="ECO:0000256" key="3">
    <source>
        <dbReference type="SAM" id="MobiDB-lite"/>
    </source>
</evidence>
<evidence type="ECO:0000256" key="1">
    <source>
        <dbReference type="ARBA" id="ARBA00022614"/>
    </source>
</evidence>
<keyword evidence="2" id="KW-0677">Repeat</keyword>
<evidence type="ECO:0000313" key="6">
    <source>
        <dbReference type="Proteomes" id="UP001153069"/>
    </source>
</evidence>
<dbReference type="Pfam" id="PF00560">
    <property type="entry name" value="LRR_1"/>
    <property type="match status" value="3"/>
</dbReference>
<keyword evidence="4" id="KW-0472">Membrane</keyword>
<keyword evidence="1" id="KW-0433">Leucine-rich repeat</keyword>
<accession>A0A9N8DN45</accession>
<feature type="region of interest" description="Disordered" evidence="3">
    <location>
        <begin position="135"/>
        <end position="159"/>
    </location>
</feature>
<name>A0A9N8DN45_9STRA</name>
<dbReference type="Proteomes" id="UP001153069">
    <property type="component" value="Unassembled WGS sequence"/>
</dbReference>